<gene>
    <name evidence="1" type="ORF">LCGC14_0380450</name>
</gene>
<proteinExistence type="predicted"/>
<protein>
    <submittedName>
        <fullName evidence="1">Uncharacterized protein</fullName>
    </submittedName>
</protein>
<accession>A0A0F9T8C6</accession>
<sequence length="466" mass="47197">MTAITLVPKKPSISSRVPIFFDKALENASIVIDNAAYLATKDRLYDVHGMGKGWAQFKNVGANSIDMLIEKTHKEFTDITTLTEVDFEDEVIEDAIAAGVAATGTVDVTGGPSVKAEGDLTLVSAVANAFATGTAQCTSVIATDTITVNGILYTGVAGVKANNEQFSIDTSNTACAADLADSITNDTRTGTLGDQTATSSGDTVTITTDVLGTTGDAITLAQTGGTITLSGATFSGGVTADQVIVNGLVYLGVAGAKADNTQFSIDTSDTAAATDLADSITNDTRTPITVPTIDVIATNSLGVVTVEAPINDGAAGNAIDTIGSANITAAGATLASGVSSSMDGITVDDIEIMSGPVPFDTDDDTTATNVAANITANTSIPNYTAVAVGSLITITKVEQEASTFVVVSSTTVLTTTDVNFSGGANGKSVAFSNTAISPEITALKFRFKETAGGSPGAVKSEMGFIR</sequence>
<reference evidence="1" key="1">
    <citation type="journal article" date="2015" name="Nature">
        <title>Complex archaea that bridge the gap between prokaryotes and eukaryotes.</title>
        <authorList>
            <person name="Spang A."/>
            <person name="Saw J.H."/>
            <person name="Jorgensen S.L."/>
            <person name="Zaremba-Niedzwiedzka K."/>
            <person name="Martijn J."/>
            <person name="Lind A.E."/>
            <person name="van Eijk R."/>
            <person name="Schleper C."/>
            <person name="Guy L."/>
            <person name="Ettema T.J."/>
        </authorList>
    </citation>
    <scope>NUCLEOTIDE SEQUENCE</scope>
</reference>
<evidence type="ECO:0000313" key="1">
    <source>
        <dbReference type="EMBL" id="KKN75424.1"/>
    </source>
</evidence>
<organism evidence="1">
    <name type="scientific">marine sediment metagenome</name>
    <dbReference type="NCBI Taxonomy" id="412755"/>
    <lineage>
        <taxon>unclassified sequences</taxon>
        <taxon>metagenomes</taxon>
        <taxon>ecological metagenomes</taxon>
    </lineage>
</organism>
<name>A0A0F9T8C6_9ZZZZ</name>
<dbReference type="EMBL" id="LAZR01000310">
    <property type="protein sequence ID" value="KKN75424.1"/>
    <property type="molecule type" value="Genomic_DNA"/>
</dbReference>
<dbReference type="AlphaFoldDB" id="A0A0F9T8C6"/>
<comment type="caution">
    <text evidence="1">The sequence shown here is derived from an EMBL/GenBank/DDBJ whole genome shotgun (WGS) entry which is preliminary data.</text>
</comment>